<keyword evidence="2" id="KW-0081">Bacteriolytic enzyme</keyword>
<evidence type="ECO:0000313" key="5">
    <source>
        <dbReference type="Proteomes" id="UP000028664"/>
    </source>
</evidence>
<evidence type="ECO:0000313" key="4">
    <source>
        <dbReference type="EMBL" id="AII27972.1"/>
    </source>
</evidence>
<dbReference type="RefSeq" id="YP_009056340.1">
    <property type="nucleotide sequence ID" value="NC_024792.1"/>
</dbReference>
<sequence>MRNYKITSHFHAAESFRESAHKGIDFAMKEGTDLKAVAEGAIRLKDYGNANAGKTVFIDTADGKTFIYGHLKDFTVNNGQQVKIGDLIGHSGNTGASTGPHLHFGVKVDGEFADPSAYVPLIQKMNELKEVAFTQLNVAGIFNEAMQQFSEALSSMLLHIVTLLPGIPKVHLVLSTAASWLC</sequence>
<dbReference type="Pfam" id="PF01551">
    <property type="entry name" value="Peptidase_M23"/>
    <property type="match status" value="1"/>
</dbReference>
<dbReference type="GO" id="GO:0042742">
    <property type="term" value="P:defense response to bacterium"/>
    <property type="evidence" value="ECO:0007669"/>
    <property type="project" value="UniProtKB-KW"/>
</dbReference>
<reference evidence="4 5" key="1">
    <citation type="submission" date="2014-06" db="EMBL/GenBank/DDBJ databases">
        <title>Bioinformatic genomic analysis of Bacillus phage Bobb.</title>
        <authorList>
            <person name="Lewis H.M.N."/>
            <person name="Temple L."/>
            <person name="Barth R.N."/>
            <person name="Bowles K.M."/>
            <person name="Churchin D.I."/>
            <person name="Scott-Croshaw C."/>
            <person name="Glasgow G.H."/>
            <person name="Gloe M.W."/>
            <person name="McGough T.M."/>
            <person name="Nutbrown S.A."/>
            <person name="Romulus S.R."/>
            <person name="Sanders K.A.M."/>
            <person name="Diachok C.R."/>
            <person name="Serigano J.P."/>
            <person name="Shin D."/>
            <person name="Suresh M.H."/>
            <person name="Conner A.R.N."/>
            <person name="Korba R.M."/>
            <person name="Livermore R.J."/>
            <person name="Rohlf M.B."/>
            <person name="Utterback S.D."/>
            <person name="Wilson V.E."/>
        </authorList>
    </citation>
    <scope>NUCLEOTIDE SEQUENCE [LARGE SCALE GENOMIC DNA]</scope>
</reference>
<dbReference type="PANTHER" id="PTHR21666">
    <property type="entry name" value="PEPTIDASE-RELATED"/>
    <property type="match status" value="1"/>
</dbReference>
<evidence type="ECO:0000256" key="2">
    <source>
        <dbReference type="ARBA" id="ARBA00022638"/>
    </source>
</evidence>
<dbReference type="GeneID" id="20283358"/>
<dbReference type="InterPro" id="IPR011055">
    <property type="entry name" value="Dup_hybrid_motif"/>
</dbReference>
<name>A0A076G6R1_9CAUD</name>
<protein>
    <submittedName>
        <fullName evidence="4">Zinc peptidase</fullName>
    </submittedName>
</protein>
<dbReference type="GO" id="GO:0004222">
    <property type="term" value="F:metalloendopeptidase activity"/>
    <property type="evidence" value="ECO:0007669"/>
    <property type="project" value="TreeGrafter"/>
</dbReference>
<dbReference type="SUPFAM" id="SSF51261">
    <property type="entry name" value="Duplicated hybrid motif"/>
    <property type="match status" value="1"/>
</dbReference>
<evidence type="ECO:0000256" key="1">
    <source>
        <dbReference type="ARBA" id="ARBA00022529"/>
    </source>
</evidence>
<organism evidence="4 5">
    <name type="scientific">Bacillus phage Bobb</name>
    <dbReference type="NCBI Taxonomy" id="1527469"/>
    <lineage>
        <taxon>Viruses</taxon>
        <taxon>Duplodnaviria</taxon>
        <taxon>Heunggongvirae</taxon>
        <taxon>Uroviricota</taxon>
        <taxon>Caudoviricetes</taxon>
        <taxon>Herelleviridae</taxon>
        <taxon>Bastillevirinae</taxon>
        <taxon>Agatevirus</taxon>
        <taxon>Agatevirus bobb</taxon>
    </lineage>
</organism>
<keyword evidence="1" id="KW-0929">Antimicrobial</keyword>
<evidence type="ECO:0000259" key="3">
    <source>
        <dbReference type="Pfam" id="PF01551"/>
    </source>
</evidence>
<dbReference type="CDD" id="cd12797">
    <property type="entry name" value="M23_peptidase"/>
    <property type="match status" value="1"/>
</dbReference>
<dbReference type="OrthoDB" id="10418at10239"/>
<dbReference type="Gene3D" id="2.70.70.10">
    <property type="entry name" value="Glucose Permease (Domain IIA)"/>
    <property type="match status" value="1"/>
</dbReference>
<feature type="domain" description="M23ase beta-sheet core" evidence="3">
    <location>
        <begin position="20"/>
        <end position="115"/>
    </location>
</feature>
<proteinExistence type="predicted"/>
<dbReference type="GO" id="GO:0031640">
    <property type="term" value="P:killing of cells of another organism"/>
    <property type="evidence" value="ECO:0007669"/>
    <property type="project" value="UniProtKB-KW"/>
</dbReference>
<dbReference type="Proteomes" id="UP000028664">
    <property type="component" value="Segment"/>
</dbReference>
<dbReference type="PANTHER" id="PTHR21666:SF270">
    <property type="entry name" value="MUREIN HYDROLASE ACTIVATOR ENVC"/>
    <property type="match status" value="1"/>
</dbReference>
<dbReference type="KEGG" id="vg:20283358"/>
<dbReference type="InterPro" id="IPR016047">
    <property type="entry name" value="M23ase_b-sheet_dom"/>
</dbReference>
<accession>A0A076G6R1</accession>
<dbReference type="InterPro" id="IPR050570">
    <property type="entry name" value="Cell_wall_metabolism_enzyme"/>
</dbReference>
<dbReference type="EMBL" id="KM051843">
    <property type="protein sequence ID" value="AII27972.1"/>
    <property type="molecule type" value="Genomic_DNA"/>
</dbReference>
<keyword evidence="5" id="KW-1185">Reference proteome</keyword>